<dbReference type="KEGG" id="ehx:EMIHUDRAFT_120307"/>
<dbReference type="PaxDb" id="2903-EOD11531"/>
<dbReference type="Proteomes" id="UP000013827">
    <property type="component" value="Unassembled WGS sequence"/>
</dbReference>
<dbReference type="EnsemblProtists" id="EOD11531">
    <property type="protein sequence ID" value="EOD11531"/>
    <property type="gene ID" value="EMIHUDRAFT_120307"/>
</dbReference>
<proteinExistence type="predicted"/>
<feature type="region of interest" description="Disordered" evidence="1">
    <location>
        <begin position="397"/>
        <end position="471"/>
    </location>
</feature>
<dbReference type="eggNOG" id="ENOG502SVZF">
    <property type="taxonomic scope" value="Eukaryota"/>
</dbReference>
<dbReference type="RefSeq" id="XP_005763960.1">
    <property type="nucleotide sequence ID" value="XM_005763903.1"/>
</dbReference>
<keyword evidence="3" id="KW-1185">Reference proteome</keyword>
<dbReference type="GeneID" id="17257681"/>
<dbReference type="HOGENOM" id="CLU_547029_0_0_1"/>
<protein>
    <submittedName>
        <fullName evidence="2">Uncharacterized protein</fullName>
    </submittedName>
</protein>
<reference evidence="3" key="1">
    <citation type="journal article" date="2013" name="Nature">
        <title>Pan genome of the phytoplankton Emiliania underpins its global distribution.</title>
        <authorList>
            <person name="Read B.A."/>
            <person name="Kegel J."/>
            <person name="Klute M.J."/>
            <person name="Kuo A."/>
            <person name="Lefebvre S.C."/>
            <person name="Maumus F."/>
            <person name="Mayer C."/>
            <person name="Miller J."/>
            <person name="Monier A."/>
            <person name="Salamov A."/>
            <person name="Young J."/>
            <person name="Aguilar M."/>
            <person name="Claverie J.M."/>
            <person name="Frickenhaus S."/>
            <person name="Gonzalez K."/>
            <person name="Herman E.K."/>
            <person name="Lin Y.C."/>
            <person name="Napier J."/>
            <person name="Ogata H."/>
            <person name="Sarno A.F."/>
            <person name="Shmutz J."/>
            <person name="Schroeder D."/>
            <person name="de Vargas C."/>
            <person name="Verret F."/>
            <person name="von Dassow P."/>
            <person name="Valentin K."/>
            <person name="Van de Peer Y."/>
            <person name="Wheeler G."/>
            <person name="Dacks J.B."/>
            <person name="Delwiche C.F."/>
            <person name="Dyhrman S.T."/>
            <person name="Glockner G."/>
            <person name="John U."/>
            <person name="Richards T."/>
            <person name="Worden A.Z."/>
            <person name="Zhang X."/>
            <person name="Grigoriev I.V."/>
            <person name="Allen A.E."/>
            <person name="Bidle K."/>
            <person name="Borodovsky M."/>
            <person name="Bowler C."/>
            <person name="Brownlee C."/>
            <person name="Cock J.M."/>
            <person name="Elias M."/>
            <person name="Gladyshev V.N."/>
            <person name="Groth M."/>
            <person name="Guda C."/>
            <person name="Hadaegh A."/>
            <person name="Iglesias-Rodriguez M.D."/>
            <person name="Jenkins J."/>
            <person name="Jones B.M."/>
            <person name="Lawson T."/>
            <person name="Leese F."/>
            <person name="Lindquist E."/>
            <person name="Lobanov A."/>
            <person name="Lomsadze A."/>
            <person name="Malik S.B."/>
            <person name="Marsh M.E."/>
            <person name="Mackinder L."/>
            <person name="Mock T."/>
            <person name="Mueller-Roeber B."/>
            <person name="Pagarete A."/>
            <person name="Parker M."/>
            <person name="Probert I."/>
            <person name="Quesneville H."/>
            <person name="Raines C."/>
            <person name="Rensing S.A."/>
            <person name="Riano-Pachon D.M."/>
            <person name="Richier S."/>
            <person name="Rokitta S."/>
            <person name="Shiraiwa Y."/>
            <person name="Soanes D.M."/>
            <person name="van der Giezen M."/>
            <person name="Wahlund T.M."/>
            <person name="Williams B."/>
            <person name="Wilson W."/>
            <person name="Wolfe G."/>
            <person name="Wurch L.L."/>
        </authorList>
    </citation>
    <scope>NUCLEOTIDE SEQUENCE</scope>
</reference>
<reference evidence="2" key="2">
    <citation type="submission" date="2024-10" db="UniProtKB">
        <authorList>
            <consortium name="EnsemblProtists"/>
        </authorList>
    </citation>
    <scope>IDENTIFICATION</scope>
</reference>
<evidence type="ECO:0000256" key="1">
    <source>
        <dbReference type="SAM" id="MobiDB-lite"/>
    </source>
</evidence>
<sequence length="499" mass="54617">MGCGESRPDELEEEQREQYAQERQLTSEKQPVGKLDLDDRIATDDAEDEEKGYAAGTSAALTAADHKGIPLLAALDEALVAALRSGAIKLLRTEFLRADGSEAVLPKLLRRQELERMEKERRIRIFLTPKEAVAALRSLSREVAGLTYGWASPDHPDVTGEYLANVRRFLRHPLGEHVTALFWDFSSLPQKPRTAAEDEFFYQALKVMGDVYASLFGTIVIRHRSVPARPAELDGEVVILVEKGGGLDGAGAEAELRRALGAFENPRYEEGRWRVRFPTHAAAEEAVEAASAAEGALPGAIAVFLFYNSRPYLDRGREMDAAELLDADLHSEWAAELGVGEGEAAAPKAGLGDAGEEEEAAAPAYIQGHISDKFFKRGWRMIEGEPLYHNILTNQDRHPGLCRTESTELGRSERRRSSATLSRQSSAASEAGLKLCPPPKRQGSGDAPLKRQGSKDASLKRQGSADSDSGLKRAELLELLKSMYLVKTGNGHVHAPEYV</sequence>
<feature type="compositionally biased region" description="Polar residues" evidence="1">
    <location>
        <begin position="418"/>
        <end position="428"/>
    </location>
</feature>
<accession>A0A0D3IJU6</accession>
<evidence type="ECO:0000313" key="3">
    <source>
        <dbReference type="Proteomes" id="UP000013827"/>
    </source>
</evidence>
<dbReference type="AlphaFoldDB" id="A0A0D3IJU6"/>
<evidence type="ECO:0000313" key="2">
    <source>
        <dbReference type="EnsemblProtists" id="EOD11531"/>
    </source>
</evidence>
<feature type="compositionally biased region" description="Basic and acidic residues" evidence="1">
    <location>
        <begin position="397"/>
        <end position="416"/>
    </location>
</feature>
<organism evidence="2 3">
    <name type="scientific">Emiliania huxleyi (strain CCMP1516)</name>
    <dbReference type="NCBI Taxonomy" id="280463"/>
    <lineage>
        <taxon>Eukaryota</taxon>
        <taxon>Haptista</taxon>
        <taxon>Haptophyta</taxon>
        <taxon>Prymnesiophyceae</taxon>
        <taxon>Isochrysidales</taxon>
        <taxon>Noelaerhabdaceae</taxon>
        <taxon>Emiliania</taxon>
    </lineage>
</organism>
<name>A0A0D3IJU6_EMIH1</name>
<feature type="region of interest" description="Disordered" evidence="1">
    <location>
        <begin position="1"/>
        <end position="53"/>
    </location>
</feature>